<dbReference type="AlphaFoldDB" id="A0A1N7QAX5"/>
<proteinExistence type="predicted"/>
<dbReference type="EMBL" id="FTOV01000010">
    <property type="protein sequence ID" value="SIT19936.1"/>
    <property type="molecule type" value="Genomic_DNA"/>
</dbReference>
<dbReference type="Proteomes" id="UP000185781">
    <property type="component" value="Unassembled WGS sequence"/>
</dbReference>
<reference evidence="1 2" key="1">
    <citation type="submission" date="2017-01" db="EMBL/GenBank/DDBJ databases">
        <authorList>
            <person name="Mah S.A."/>
            <person name="Swanson W.J."/>
            <person name="Moy G.W."/>
            <person name="Vacquier V.D."/>
        </authorList>
    </citation>
    <scope>NUCLEOTIDE SEQUENCE [LARGE SCALE GENOMIC DNA]</scope>
    <source>
        <strain evidence="1 2">DSM 18014</strain>
    </source>
</reference>
<sequence>MVYITVITSMLFLIYKKANNLGYKTAKTRIAMVLIIFAGRNPDKVFKT</sequence>
<evidence type="ECO:0000313" key="2">
    <source>
        <dbReference type="Proteomes" id="UP000185781"/>
    </source>
</evidence>
<dbReference type="RefSeq" id="WP_175608834.1">
    <property type="nucleotide sequence ID" value="NZ_CBDHHB010000002.1"/>
</dbReference>
<protein>
    <submittedName>
        <fullName evidence="1">Uncharacterized protein</fullName>
    </submittedName>
</protein>
<evidence type="ECO:0000313" key="1">
    <source>
        <dbReference type="EMBL" id="SIT19936.1"/>
    </source>
</evidence>
<accession>A0A1N7QAX5</accession>
<name>A0A1N7QAX5_9FLAO</name>
<organism evidence="1 2">
    <name type="scientific">Chryseobacterium gambrini</name>
    <dbReference type="NCBI Taxonomy" id="373672"/>
    <lineage>
        <taxon>Bacteria</taxon>
        <taxon>Pseudomonadati</taxon>
        <taxon>Bacteroidota</taxon>
        <taxon>Flavobacteriia</taxon>
        <taxon>Flavobacteriales</taxon>
        <taxon>Weeksellaceae</taxon>
        <taxon>Chryseobacterium group</taxon>
        <taxon>Chryseobacterium</taxon>
    </lineage>
</organism>
<gene>
    <name evidence="1" type="ORF">SAMN05421785_11044</name>
</gene>